<comment type="similarity">
    <text evidence="2">Belongs to the threonine aldolase family.</text>
</comment>
<dbReference type="PANTHER" id="PTHR48097">
    <property type="entry name" value="L-THREONINE ALDOLASE-RELATED"/>
    <property type="match status" value="1"/>
</dbReference>
<proteinExistence type="inferred from homology"/>
<comment type="cofactor">
    <cofactor evidence="1">
        <name>pyridoxal 5'-phosphate</name>
        <dbReference type="ChEBI" id="CHEBI:597326"/>
    </cofactor>
</comment>
<protein>
    <submittedName>
        <fullName evidence="6">Low specificity L-threonine aldolase</fullName>
    </submittedName>
</protein>
<dbReference type="Proteomes" id="UP001500466">
    <property type="component" value="Unassembled WGS sequence"/>
</dbReference>
<comment type="caution">
    <text evidence="6">The sequence shown here is derived from an EMBL/GenBank/DDBJ whole genome shotgun (WGS) entry which is preliminary data.</text>
</comment>
<evidence type="ECO:0000313" key="7">
    <source>
        <dbReference type="Proteomes" id="UP001500466"/>
    </source>
</evidence>
<dbReference type="SUPFAM" id="SSF53383">
    <property type="entry name" value="PLP-dependent transferases"/>
    <property type="match status" value="1"/>
</dbReference>
<evidence type="ECO:0000256" key="1">
    <source>
        <dbReference type="ARBA" id="ARBA00001933"/>
    </source>
</evidence>
<dbReference type="InterPro" id="IPR015422">
    <property type="entry name" value="PyrdxlP-dep_Trfase_small"/>
</dbReference>
<dbReference type="Gene3D" id="3.40.640.10">
    <property type="entry name" value="Type I PLP-dependent aspartate aminotransferase-like (Major domain)"/>
    <property type="match status" value="1"/>
</dbReference>
<evidence type="ECO:0000256" key="2">
    <source>
        <dbReference type="ARBA" id="ARBA00006966"/>
    </source>
</evidence>
<dbReference type="CDD" id="cd06502">
    <property type="entry name" value="TA_like"/>
    <property type="match status" value="1"/>
</dbReference>
<evidence type="ECO:0000256" key="4">
    <source>
        <dbReference type="SAM" id="MobiDB-lite"/>
    </source>
</evidence>
<dbReference type="InterPro" id="IPR001597">
    <property type="entry name" value="ArAA_b-elim_lyase/Thr_aldolase"/>
</dbReference>
<feature type="domain" description="Aromatic amino acid beta-eliminating lyase/threonine aldolase" evidence="5">
    <location>
        <begin position="47"/>
        <end position="332"/>
    </location>
</feature>
<accession>A0ABP9HBX5</accession>
<dbReference type="PANTHER" id="PTHR48097:SF5">
    <property type="entry name" value="LOW SPECIFICITY L-THREONINE ALDOLASE"/>
    <property type="match status" value="1"/>
</dbReference>
<keyword evidence="7" id="KW-1185">Reference proteome</keyword>
<gene>
    <name evidence="6" type="ORF">GCM10023205_34240</name>
</gene>
<dbReference type="EMBL" id="BAABHS010000011">
    <property type="protein sequence ID" value="GAA4966739.1"/>
    <property type="molecule type" value="Genomic_DNA"/>
</dbReference>
<reference evidence="7" key="1">
    <citation type="journal article" date="2019" name="Int. J. Syst. Evol. Microbiol.">
        <title>The Global Catalogue of Microorganisms (GCM) 10K type strain sequencing project: providing services to taxonomists for standard genome sequencing and annotation.</title>
        <authorList>
            <consortium name="The Broad Institute Genomics Platform"/>
            <consortium name="The Broad Institute Genome Sequencing Center for Infectious Disease"/>
            <person name="Wu L."/>
            <person name="Ma J."/>
        </authorList>
    </citation>
    <scope>NUCLEOTIDE SEQUENCE [LARGE SCALE GENOMIC DNA]</scope>
    <source>
        <strain evidence="7">JCM 17986</strain>
    </source>
</reference>
<evidence type="ECO:0000256" key="3">
    <source>
        <dbReference type="ARBA" id="ARBA00022898"/>
    </source>
</evidence>
<evidence type="ECO:0000259" key="5">
    <source>
        <dbReference type="Pfam" id="PF01212"/>
    </source>
</evidence>
<keyword evidence="3" id="KW-0663">Pyridoxal phosphate</keyword>
<feature type="region of interest" description="Disordered" evidence="4">
    <location>
        <begin position="1"/>
        <end position="39"/>
    </location>
</feature>
<sequence>MPDAVTPETPATSTRTAAEEDQNRGPEYTPIPATSAVRHHDPGVRGFASDNYAGVHPEVLTAVALANGGHQVSYGEDAYTAHLQDVFRAHFGPTAHVYPVFNGTGANVVALQAVTDRWESVICADTAHIHVDECGAPEKVGGLKLLPVPTPDGKLTSELVDLQAWGWGDQHRAQPRVVSLAESTELGTVYTPEEIAEICRHAHDRGMLVHLDGARLANAAATLGVPLRALTTDAGVDVLSFGGTKNGLMFGEAVVVLNPDAVKGIDYLRKLSMQLTSKMRFLSVQFEALLAGDLWLRNAGHANAMATRLADAVRGVPGLEITRPVQSNAVFAVLPREATERLQKRFRFYTWNEHTGEVRWMTSFDTTEADIDAFAAGIREELG</sequence>
<dbReference type="Gene3D" id="3.90.1150.10">
    <property type="entry name" value="Aspartate Aminotransferase, domain 1"/>
    <property type="match status" value="1"/>
</dbReference>
<evidence type="ECO:0000313" key="6">
    <source>
        <dbReference type="EMBL" id="GAA4966739.1"/>
    </source>
</evidence>
<name>A0ABP9HBX5_9ACTN</name>
<organism evidence="6 7">
    <name type="scientific">Yinghuangia aomiensis</name>
    <dbReference type="NCBI Taxonomy" id="676205"/>
    <lineage>
        <taxon>Bacteria</taxon>
        <taxon>Bacillati</taxon>
        <taxon>Actinomycetota</taxon>
        <taxon>Actinomycetes</taxon>
        <taxon>Kitasatosporales</taxon>
        <taxon>Streptomycetaceae</taxon>
        <taxon>Yinghuangia</taxon>
    </lineage>
</organism>
<dbReference type="Pfam" id="PF01212">
    <property type="entry name" value="Beta_elim_lyase"/>
    <property type="match status" value="1"/>
</dbReference>
<dbReference type="InterPro" id="IPR015421">
    <property type="entry name" value="PyrdxlP-dep_Trfase_major"/>
</dbReference>
<dbReference type="InterPro" id="IPR015424">
    <property type="entry name" value="PyrdxlP-dep_Trfase"/>
</dbReference>